<dbReference type="NCBIfam" id="TIGR02093">
    <property type="entry name" value="P_ylase"/>
    <property type="match status" value="1"/>
</dbReference>
<dbReference type="EC" id="2.4.1.1" evidence="9"/>
<evidence type="ECO:0000313" key="10">
    <source>
        <dbReference type="EMBL" id="GAT95878.1"/>
    </source>
</evidence>
<dbReference type="PANTHER" id="PTHR11468">
    <property type="entry name" value="GLYCOGEN PHOSPHORYLASE"/>
    <property type="match status" value="1"/>
</dbReference>
<dbReference type="PANTHER" id="PTHR11468:SF3">
    <property type="entry name" value="GLYCOGEN PHOSPHORYLASE, LIVER FORM"/>
    <property type="match status" value="1"/>
</dbReference>
<dbReference type="FunFam" id="3.40.50.2000:FF:000637">
    <property type="entry name" value="Alpha-1,4 glucan phosphorylase"/>
    <property type="match status" value="1"/>
</dbReference>
<comment type="cofactor">
    <cofactor evidence="2 9">
        <name>pyridoxal 5'-phosphate</name>
        <dbReference type="ChEBI" id="CHEBI:597326"/>
    </cofactor>
</comment>
<reference evidence="10 11" key="1">
    <citation type="submission" date="2016-05" db="EMBL/GenBank/DDBJ databases">
        <title>First whole genome sequencing of Entamoeba histolytica HM1:IMSS-clone-6.</title>
        <authorList>
            <person name="Mukherjee Avik.K."/>
            <person name="Izumyama S."/>
            <person name="Nakada-Tsukui K."/>
            <person name="Nozaki T."/>
        </authorList>
    </citation>
    <scope>NUCLEOTIDE SEQUENCE [LARGE SCALE GENOMIC DNA]</scope>
    <source>
        <strain evidence="10 11">HM1:IMSS clone 6</strain>
    </source>
</reference>
<dbReference type="InterPro" id="IPR000811">
    <property type="entry name" value="Glyco_trans_35"/>
</dbReference>
<name>A0A5K1VLV7_ENTHI</name>
<evidence type="ECO:0000256" key="8">
    <source>
        <dbReference type="PIRSR" id="PIRSR000460-1"/>
    </source>
</evidence>
<dbReference type="EMBL" id="BDEQ01000001">
    <property type="protein sequence ID" value="GAT95878.1"/>
    <property type="molecule type" value="Genomic_DNA"/>
</dbReference>
<dbReference type="PIRSF" id="PIRSF000460">
    <property type="entry name" value="Pprylas_GlgP"/>
    <property type="match status" value="1"/>
</dbReference>
<evidence type="ECO:0000256" key="4">
    <source>
        <dbReference type="ARBA" id="ARBA00022676"/>
    </source>
</evidence>
<evidence type="ECO:0000256" key="5">
    <source>
        <dbReference type="ARBA" id="ARBA00022679"/>
    </source>
</evidence>
<evidence type="ECO:0000256" key="2">
    <source>
        <dbReference type="ARBA" id="ARBA00001933"/>
    </source>
</evidence>
<dbReference type="Gene3D" id="3.40.50.2000">
    <property type="entry name" value="Glycogen Phosphorylase B"/>
    <property type="match status" value="2"/>
</dbReference>
<dbReference type="FunFam" id="3.40.50.2000:FF:000002">
    <property type="entry name" value="Alpha-1,4 glucan phosphorylase"/>
    <property type="match status" value="1"/>
</dbReference>
<dbReference type="SUPFAM" id="SSF53756">
    <property type="entry name" value="UDP-Glycosyltransferase/glycogen phosphorylase"/>
    <property type="match status" value="1"/>
</dbReference>
<sequence length="867" mass="99184">MTTQIRRSVSMNKLKAGRTTADGIPINFGDDKFKKLWDYCSMYLSKDVETIKRQIANHLEYTLACNRLDFRPYAIYQAAAYSLRDRMLEFWNDTQSYFTDVQTKRVYYMSIEYLIGRSLMNSICNLDLEAPYTDALKFFGSSIEELYEYEEDAALGSGGLGRLAACFLDSLATLNYPAWGYGIRYQYGMFKQGIVGGYQVEMPEYWLEAGNPWEIVRQDVKYEIKFGGHVVTVKDVNGKLKYRWENSSSVNAVAFDMPIPGYKTLNTLNLRLWSSQPVNEFDLEGFNGDENSQIYWNALDNQQKQENICKVLYPKNNHIKGQELRLKQEYFFSSATILDVMRRFKKMKKSIDEFPDYNSIQLNDTHPVVGALELMRVLIDIEGVEFEEAFDITNKTFSYTNHTVLPEALETWPVDLFGQLLPRHLQLAYQINQHFLDSVKKQFPHVSGEQLSKLSLVEESTPKRLRMANLAIICSHTVNGVAAIHSQILKDSLFNHFYVLWPHKFINVTNGVTPRRWIKQCNPALSQVITEAIKTDEWVSNLSLVKGLENVFNHELIEKFIHVKQLNKDRLKRLVFRLTDSKVVLDRNALFDVMVKRIHEYKRQLLNLFGTIHTYLQIKKMTPMQRMKLVPRVKIFAGKAAIGYDMAKGIIKLINSVADTVNNDPEVGNLLKVVFIPNYSVSLAEVIIPANDINEQISTAGYEASGTSCMKFVMNGGLIVGTWDGANVEIAEEVGEENMFMFGAKAYEVAGIRANPIPISKDLAEVLAAIDNGMFGDASIHKFVIDQFRGGSDYYLVCRDFDGYVKIQEHIDSVWKNPQEWTTKCIRCVARMGKFSSDRSIEEYASNVWNVQKCPLPVDVVSTTDSK</sequence>
<dbReference type="VEuPathDB" id="AmoebaDB:KM1_134950"/>
<evidence type="ECO:0000256" key="7">
    <source>
        <dbReference type="ARBA" id="ARBA00023277"/>
    </source>
</evidence>
<dbReference type="VEuPathDB" id="AmoebaDB:EHI_138380"/>
<evidence type="ECO:0000313" key="11">
    <source>
        <dbReference type="Proteomes" id="UP000078387"/>
    </source>
</evidence>
<keyword evidence="4 9" id="KW-0328">Glycosyltransferase</keyword>
<comment type="similarity">
    <text evidence="3 9">Belongs to the glycogen phosphorylase family.</text>
</comment>
<keyword evidence="7 9" id="KW-0119">Carbohydrate metabolism</keyword>
<feature type="modified residue" description="N6-(pyridoxal phosphate)lysine" evidence="8">
    <location>
        <position position="711"/>
    </location>
</feature>
<dbReference type="CDD" id="cd04300">
    <property type="entry name" value="GT35_Glycogen_Phosphorylase"/>
    <property type="match status" value="1"/>
</dbReference>
<dbReference type="OMA" id="HCACSVA"/>
<dbReference type="GO" id="GO:0005980">
    <property type="term" value="P:glycogen catabolic process"/>
    <property type="evidence" value="ECO:0007669"/>
    <property type="project" value="TreeGrafter"/>
</dbReference>
<keyword evidence="6 8" id="KW-0663">Pyridoxal phosphate</keyword>
<organism evidence="10 11">
    <name type="scientific">Entamoeba histolytica</name>
    <dbReference type="NCBI Taxonomy" id="5759"/>
    <lineage>
        <taxon>Eukaryota</taxon>
        <taxon>Amoebozoa</taxon>
        <taxon>Evosea</taxon>
        <taxon>Archamoebae</taxon>
        <taxon>Mastigamoebida</taxon>
        <taxon>Entamoebidae</taxon>
        <taxon>Entamoeba</taxon>
    </lineage>
</organism>
<evidence type="ECO:0000256" key="3">
    <source>
        <dbReference type="ARBA" id="ARBA00006047"/>
    </source>
</evidence>
<proteinExistence type="inferred from homology"/>
<evidence type="ECO:0000256" key="9">
    <source>
        <dbReference type="RuleBase" id="RU000587"/>
    </source>
</evidence>
<dbReference type="GO" id="GO:0008184">
    <property type="term" value="F:glycogen phosphorylase activity"/>
    <property type="evidence" value="ECO:0007669"/>
    <property type="project" value="InterPro"/>
</dbReference>
<dbReference type="GO" id="GO:0030170">
    <property type="term" value="F:pyridoxal phosphate binding"/>
    <property type="evidence" value="ECO:0007669"/>
    <property type="project" value="InterPro"/>
</dbReference>
<comment type="caution">
    <text evidence="10">The sequence shown here is derived from an EMBL/GenBank/DDBJ whole genome shotgun (WGS) entry which is preliminary data.</text>
</comment>
<dbReference type="VEuPathDB" id="AmoebaDB:EHI7A_165570"/>
<dbReference type="Proteomes" id="UP000078387">
    <property type="component" value="Unassembled WGS sequence"/>
</dbReference>
<dbReference type="AlphaFoldDB" id="A0A5K1VLV7"/>
<gene>
    <name evidence="10" type="ORF">CL6EHI_138380</name>
</gene>
<dbReference type="VEuPathDB" id="AmoebaDB:EHI5A_106380"/>
<dbReference type="InterPro" id="IPR035090">
    <property type="entry name" value="Pyridoxal_P_attach_site"/>
</dbReference>
<dbReference type="VEuPathDB" id="AmoebaDB:EHI8A_205380"/>
<comment type="catalytic activity">
    <reaction evidence="1 9">
        <text>[(1-&gt;4)-alpha-D-glucosyl](n) + phosphate = [(1-&gt;4)-alpha-D-glucosyl](n-1) + alpha-D-glucose 1-phosphate</text>
        <dbReference type="Rhea" id="RHEA:41732"/>
        <dbReference type="Rhea" id="RHEA-COMP:9584"/>
        <dbReference type="Rhea" id="RHEA-COMP:9586"/>
        <dbReference type="ChEBI" id="CHEBI:15444"/>
        <dbReference type="ChEBI" id="CHEBI:43474"/>
        <dbReference type="ChEBI" id="CHEBI:58601"/>
        <dbReference type="EC" id="2.4.1.1"/>
    </reaction>
</comment>
<comment type="function">
    <text evidence="9">Allosteric enzyme that catalyzes the rate-limiting step in glycogen catabolism, the phosphorolytic cleavage of glycogen to produce glucose-1-phosphate, and plays a central role in maintaining cellular and organismal glucose homeostasis.</text>
</comment>
<dbReference type="GO" id="GO:0005737">
    <property type="term" value="C:cytoplasm"/>
    <property type="evidence" value="ECO:0007669"/>
    <property type="project" value="TreeGrafter"/>
</dbReference>
<dbReference type="Pfam" id="PF00343">
    <property type="entry name" value="Phosphorylase"/>
    <property type="match status" value="1"/>
</dbReference>
<dbReference type="InterPro" id="IPR011833">
    <property type="entry name" value="Glycg_phsphrylas"/>
</dbReference>
<keyword evidence="5 9" id="KW-0808">Transferase</keyword>
<accession>A0A5K1VLV7</accession>
<evidence type="ECO:0000256" key="1">
    <source>
        <dbReference type="ARBA" id="ARBA00001275"/>
    </source>
</evidence>
<evidence type="ECO:0000256" key="6">
    <source>
        <dbReference type="ARBA" id="ARBA00022898"/>
    </source>
</evidence>
<protein>
    <recommendedName>
        <fullName evidence="9">Alpha-1,4 glucan phosphorylase</fullName>
        <ecNumber evidence="9">2.4.1.1</ecNumber>
    </recommendedName>
</protein>
<dbReference type="PROSITE" id="PS00102">
    <property type="entry name" value="PHOSPHORYLASE"/>
    <property type="match status" value="1"/>
</dbReference>